<evidence type="ECO:0000256" key="2">
    <source>
        <dbReference type="ARBA" id="ARBA00004286"/>
    </source>
</evidence>
<dbReference type="PANTHER" id="PTHR19306:SF6">
    <property type="entry name" value="STRUCTURAL MAINTENANCE OF CHROMOSOMES PROTEIN 6"/>
    <property type="match status" value="1"/>
</dbReference>
<dbReference type="OrthoDB" id="10265785at2759"/>
<dbReference type="PANTHER" id="PTHR19306">
    <property type="entry name" value="STRUCTURAL MAINTENANCE OF CHROMOSOMES 5,6 SMC5, SMC6"/>
    <property type="match status" value="1"/>
</dbReference>
<dbReference type="GO" id="GO:0005634">
    <property type="term" value="C:nucleus"/>
    <property type="evidence" value="ECO:0007669"/>
    <property type="project" value="UniProtKB-SubCell"/>
</dbReference>
<keyword evidence="10" id="KW-0234">DNA repair</keyword>
<dbReference type="GO" id="GO:0005524">
    <property type="term" value="F:ATP binding"/>
    <property type="evidence" value="ECO:0007669"/>
    <property type="project" value="UniProtKB-KW"/>
</dbReference>
<dbReference type="GO" id="GO:0003697">
    <property type="term" value="F:single-stranded DNA binding"/>
    <property type="evidence" value="ECO:0007669"/>
    <property type="project" value="TreeGrafter"/>
</dbReference>
<proteinExistence type="inferred from homology"/>
<evidence type="ECO:0000256" key="8">
    <source>
        <dbReference type="ARBA" id="ARBA00023054"/>
    </source>
</evidence>
<dbReference type="HOGENOM" id="CLU_009063_0_0_1"/>
<dbReference type="EMBL" id="KN847482">
    <property type="protein sequence ID" value="KIX01139.1"/>
    <property type="molecule type" value="Genomic_DNA"/>
</dbReference>
<evidence type="ECO:0000256" key="11">
    <source>
        <dbReference type="ARBA" id="ARBA00023242"/>
    </source>
</evidence>
<feature type="coiled-coil region" evidence="12">
    <location>
        <begin position="269"/>
        <end position="525"/>
    </location>
</feature>
<keyword evidence="4" id="KW-0158">Chromosome</keyword>
<evidence type="ECO:0000256" key="10">
    <source>
        <dbReference type="ARBA" id="ARBA00023204"/>
    </source>
</evidence>
<evidence type="ECO:0000313" key="16">
    <source>
        <dbReference type="Proteomes" id="UP000053617"/>
    </source>
</evidence>
<name>A0A0D2I5R9_9EURO</name>
<evidence type="ECO:0000256" key="5">
    <source>
        <dbReference type="ARBA" id="ARBA00022741"/>
    </source>
</evidence>
<feature type="domain" description="RecF/RecN/SMC N-terminal" evidence="14">
    <location>
        <begin position="102"/>
        <end position="1112"/>
    </location>
</feature>
<evidence type="ECO:0000256" key="1">
    <source>
        <dbReference type="ARBA" id="ARBA00004123"/>
    </source>
</evidence>
<accession>A0A0D2I5R9</accession>
<keyword evidence="9" id="KW-0233">DNA recombination</keyword>
<evidence type="ECO:0000313" key="15">
    <source>
        <dbReference type="EMBL" id="KIX01139.1"/>
    </source>
</evidence>
<sequence>MAPPKRSAPSDVDDDSDIDLGQGSRTSSHSSSNKRRRTSDESSIHHNISSDSDDGDNASTPPSEYDSDEDDEAAFLAATQAAEARKRASRNENNEPALYGILEAVELKNFMCHEDADYKLGPLINFICGKNGSGKSAILTAIVLCLGGKASATNRGARLQNFIKEGKDHATIICKIKNQGEAAYMPDLYGKSIQVERHFSRAGSSGFKLKSEKGRVISTRKSDLEEICDHMVLQIDNPMTVLSQDQARQFIASSSPKEKYKLFMKGVQLEQLDQDYRIIEEQMENIHAKINSKEPDLDDLKKKHESAKNKLELSQKYDSMLDKLRDYRRQLAWAQVATQEAIRDDYAREIQEADAKIADAEVQVVHLDHRFQESDRLNSAAIDAFQDAQANVQRIQAEKNEWKEQHAGIKKDVLDAQAEQRTIRTALKDADKSIQAKKEAIVQEEQRLAERDGGGAARRIGALHDAKEVLNQAKVDEQEHNRQKENVLEDIARTKNLQDKADGARIAQEQRVKQHEQNLSQLIRNRNSQDLAYHPHMPSLLKALSQETGFHSRPIGPLGKHLKLLKPEWSSILEKSFGNTLNSFIVTSKRDENLLSNIMRRTNCPVPVFIVNSQPIDIESNTPDPQFDTVLSVLEIDNEAVKKQLVISHAIEQSILIPDMTVASDTLYSGGPPLRNVKRCYCFSPSSRLRGAVLSYRHGQAAQDPVHDFQGSPRMKTNIDESIRRQEEAVTDAKAQLRRTEEEFRRARDRHEKANQTLVRHTRDSRELRIAVQQAEDEVDRLNDAINEDNVEGGNLEVLRQSLEEAEEQKSVHENSYQDSVNAFDALKEKLREVTRRLTELDERIAEAQAAADKAQAAAQKAGKKRAHDLGEKNAAIARIDDAKGDRGSLERKMNEMTEKVATFVEQARQVSERVNIPPGETYESLEKKYQRLMKDYHRYHDRIGDREQIAVEAARWSKAYENAKQEMQGLENLQNQLIETMVQRRYRWKKFRHHISQSSKATFMYMLSERNFRGRLILDHHNKSMEIKVEPDITRRDGSGRSARTLSGGEKSFSQICLLLAIWDAMGAPVRCLDEFDVFMDAVNRSISVNLLIEGARQSIGRQFILISPGNKTDIKKAPDVTAIE</sequence>
<dbReference type="Gene3D" id="3.40.50.300">
    <property type="entry name" value="P-loop containing nucleotide triphosphate hydrolases"/>
    <property type="match status" value="2"/>
</dbReference>
<dbReference type="GeneID" id="25298276"/>
<dbReference type="GO" id="GO:0030915">
    <property type="term" value="C:Smc5-Smc6 complex"/>
    <property type="evidence" value="ECO:0007669"/>
    <property type="project" value="TreeGrafter"/>
</dbReference>
<evidence type="ECO:0000259" key="14">
    <source>
        <dbReference type="Pfam" id="PF02463"/>
    </source>
</evidence>
<keyword evidence="16" id="KW-1185">Reference proteome</keyword>
<evidence type="ECO:0000256" key="12">
    <source>
        <dbReference type="SAM" id="Coils"/>
    </source>
</evidence>
<dbReference type="Proteomes" id="UP000053617">
    <property type="component" value="Unassembled WGS sequence"/>
</dbReference>
<dbReference type="InterPro" id="IPR027417">
    <property type="entry name" value="P-loop_NTPase"/>
</dbReference>
<evidence type="ECO:0000256" key="9">
    <source>
        <dbReference type="ARBA" id="ARBA00023172"/>
    </source>
</evidence>
<evidence type="ECO:0000256" key="7">
    <source>
        <dbReference type="ARBA" id="ARBA00022840"/>
    </source>
</evidence>
<dbReference type="Pfam" id="PF02463">
    <property type="entry name" value="SMC_N"/>
    <property type="match status" value="1"/>
</dbReference>
<dbReference type="GO" id="GO:0000724">
    <property type="term" value="P:double-strand break repair via homologous recombination"/>
    <property type="evidence" value="ECO:0007669"/>
    <property type="project" value="TreeGrafter"/>
</dbReference>
<dbReference type="InterPro" id="IPR003395">
    <property type="entry name" value="RecF/RecN/SMC_N"/>
</dbReference>
<feature type="coiled-coil region" evidence="12">
    <location>
        <begin position="723"/>
        <end position="981"/>
    </location>
</feature>
<evidence type="ECO:0000256" key="13">
    <source>
        <dbReference type="SAM" id="MobiDB-lite"/>
    </source>
</evidence>
<dbReference type="STRING" id="1442369.A0A0D2I5R9"/>
<keyword evidence="7" id="KW-0067">ATP-binding</keyword>
<evidence type="ECO:0000256" key="3">
    <source>
        <dbReference type="ARBA" id="ARBA00006793"/>
    </source>
</evidence>
<keyword evidence="11" id="KW-0539">Nucleus</keyword>
<comment type="similarity">
    <text evidence="3">Belongs to the SMC family. SMC6 subfamily.</text>
</comment>
<dbReference type="VEuPathDB" id="FungiDB:Z518_10205"/>
<dbReference type="SUPFAM" id="SSF52540">
    <property type="entry name" value="P-loop containing nucleoside triphosphate hydrolases"/>
    <property type="match status" value="1"/>
</dbReference>
<reference evidence="15 16" key="1">
    <citation type="submission" date="2015-01" db="EMBL/GenBank/DDBJ databases">
        <title>The Genome Sequence of Rhinocladiella mackenzie CBS 650.93.</title>
        <authorList>
            <consortium name="The Broad Institute Genomics Platform"/>
            <person name="Cuomo C."/>
            <person name="de Hoog S."/>
            <person name="Gorbushina A."/>
            <person name="Stielow B."/>
            <person name="Teixiera M."/>
            <person name="Abouelleil A."/>
            <person name="Chapman S.B."/>
            <person name="Priest M."/>
            <person name="Young S.K."/>
            <person name="Wortman J."/>
            <person name="Nusbaum C."/>
            <person name="Birren B."/>
        </authorList>
    </citation>
    <scope>NUCLEOTIDE SEQUENCE [LARGE SCALE GENOMIC DNA]</scope>
    <source>
        <strain evidence="15 16">CBS 650.93</strain>
    </source>
</reference>
<keyword evidence="8 12" id="KW-0175">Coiled coil</keyword>
<comment type="subcellular location">
    <subcellularLocation>
        <location evidence="2">Chromosome</location>
    </subcellularLocation>
    <subcellularLocation>
        <location evidence="1">Nucleus</location>
    </subcellularLocation>
</comment>
<dbReference type="GO" id="GO:0003684">
    <property type="term" value="F:damaged DNA binding"/>
    <property type="evidence" value="ECO:0007669"/>
    <property type="project" value="TreeGrafter"/>
</dbReference>
<protein>
    <recommendedName>
        <fullName evidence="14">RecF/RecN/SMC N-terminal domain-containing protein</fullName>
    </recommendedName>
</protein>
<dbReference type="RefSeq" id="XP_013268275.1">
    <property type="nucleotide sequence ID" value="XM_013412821.1"/>
</dbReference>
<keyword evidence="6" id="KW-0227">DNA damage</keyword>
<dbReference type="AlphaFoldDB" id="A0A0D2I5R9"/>
<gene>
    <name evidence="15" type="ORF">Z518_10205</name>
</gene>
<organism evidence="15 16">
    <name type="scientific">Rhinocladiella mackenziei CBS 650.93</name>
    <dbReference type="NCBI Taxonomy" id="1442369"/>
    <lineage>
        <taxon>Eukaryota</taxon>
        <taxon>Fungi</taxon>
        <taxon>Dikarya</taxon>
        <taxon>Ascomycota</taxon>
        <taxon>Pezizomycotina</taxon>
        <taxon>Eurotiomycetes</taxon>
        <taxon>Chaetothyriomycetidae</taxon>
        <taxon>Chaetothyriales</taxon>
        <taxon>Herpotrichiellaceae</taxon>
        <taxon>Rhinocladiella</taxon>
    </lineage>
</organism>
<dbReference type="GO" id="GO:0035861">
    <property type="term" value="C:site of double-strand break"/>
    <property type="evidence" value="ECO:0007669"/>
    <property type="project" value="TreeGrafter"/>
</dbReference>
<evidence type="ECO:0000256" key="6">
    <source>
        <dbReference type="ARBA" id="ARBA00022763"/>
    </source>
</evidence>
<feature type="region of interest" description="Disordered" evidence="13">
    <location>
        <begin position="1"/>
        <end position="70"/>
    </location>
</feature>
<keyword evidence="5" id="KW-0547">Nucleotide-binding</keyword>
<evidence type="ECO:0000256" key="4">
    <source>
        <dbReference type="ARBA" id="ARBA00022454"/>
    </source>
</evidence>